<dbReference type="EMBL" id="JAEPRB010000136">
    <property type="protein sequence ID" value="KAG2220582.1"/>
    <property type="molecule type" value="Genomic_DNA"/>
</dbReference>
<name>A0A8H7VIW8_9FUNG</name>
<dbReference type="SUPFAM" id="SSF52047">
    <property type="entry name" value="RNI-like"/>
    <property type="match status" value="1"/>
</dbReference>
<dbReference type="Gene3D" id="1.25.40.10">
    <property type="entry name" value="Tetratricopeptide repeat domain"/>
    <property type="match status" value="1"/>
</dbReference>
<evidence type="ECO:0000313" key="1">
    <source>
        <dbReference type="EMBL" id="KAG2220582.1"/>
    </source>
</evidence>
<keyword evidence="2" id="KW-1185">Reference proteome</keyword>
<proteinExistence type="predicted"/>
<reference evidence="1 2" key="1">
    <citation type="submission" date="2020-12" db="EMBL/GenBank/DDBJ databases">
        <title>Metabolic potential, ecology and presence of endohyphal bacteria is reflected in genomic diversity of Mucoromycotina.</title>
        <authorList>
            <person name="Muszewska A."/>
            <person name="Okrasinska A."/>
            <person name="Steczkiewicz K."/>
            <person name="Drgas O."/>
            <person name="Orlowska M."/>
            <person name="Perlinska-Lenart U."/>
            <person name="Aleksandrzak-Piekarczyk T."/>
            <person name="Szatraj K."/>
            <person name="Zielenkiewicz U."/>
            <person name="Pilsyk S."/>
            <person name="Malc E."/>
            <person name="Mieczkowski P."/>
            <person name="Kruszewska J.S."/>
            <person name="Biernat P."/>
            <person name="Pawlowska J."/>
        </authorList>
    </citation>
    <scope>NUCLEOTIDE SEQUENCE [LARGE SCALE GENOMIC DNA]</scope>
    <source>
        <strain evidence="1 2">CBS 142.35</strain>
    </source>
</reference>
<dbReference type="InterPro" id="IPR011990">
    <property type="entry name" value="TPR-like_helical_dom_sf"/>
</dbReference>
<dbReference type="SUPFAM" id="SSF48452">
    <property type="entry name" value="TPR-like"/>
    <property type="match status" value="1"/>
</dbReference>
<evidence type="ECO:0000313" key="2">
    <source>
        <dbReference type="Proteomes" id="UP000646827"/>
    </source>
</evidence>
<dbReference type="PANTHER" id="PTHR13382:SF69">
    <property type="entry name" value="FI18408P1"/>
    <property type="match status" value="1"/>
</dbReference>
<dbReference type="AlphaFoldDB" id="A0A8H7VIW8"/>
<sequence>MDKKSTGNDSSILPPMRLTPLAASFLKVAESIDSAIDNCDYDSTINHTTCTIDQQDIQQLLMALIDTRAYSYAMQGQMDLAIADAYKMMSLPSMLPNGYLRKAEILKMDGKLQEAIQVYDDGLRKTPPEEKNKAFIQQLKNGLKEARIQNKEPVDFISKLPVEIVNNNIIPHLEQSTKEVCLQVSRVWHKKLLDYQDKWSNLFVDDDNQETLRVFNTIPSTEYNIKQLTINTESDTIPITCFRYMRYEYLNKIESLKIKITDIRTEQQLLNRATVFIAFWETRQTLTTLDLDFGSNTNLIKLADLIMTCTNLTKSSFTTTQPLAEIIGNFSTMKRHEALIDLQIKAKLITGQDIEPMLQHCQQLRRLVMNTCNETVFDAITRQADNLEILGYNPNAPNDPIEELQTERNNESKKGLQKLYTNNGSISISAKSILPLIYKNKTTLVTLYAMIDTVTETELWDLYSTYPDFTLDNIERLVFWYKPGIQQFMLRAIRNTTTLKIIDIVYLADSEGLVTTLKRLPVLSKITLAQINSIESRPSLCRLIEHYRMFSMPNDFQQPSLEYVDLFKSDAISDDLLSKLATIKTLDKISLCNLKNVSTKGLNSMISKLSDRLTWLRVQEMNLITDNITVSLGDLKKLWYLELEDLKNVTDQGIYGLLAKVDSSILTKLVIDNCPKITASCIATAREKIEEVEQI</sequence>
<accession>A0A8H7VIW8</accession>
<dbReference type="InterPro" id="IPR050648">
    <property type="entry name" value="F-box_LRR-repeat"/>
</dbReference>
<dbReference type="Gene3D" id="3.80.10.10">
    <property type="entry name" value="Ribonuclease Inhibitor"/>
    <property type="match status" value="1"/>
</dbReference>
<comment type="caution">
    <text evidence="1">The sequence shown here is derived from an EMBL/GenBank/DDBJ whole genome shotgun (WGS) entry which is preliminary data.</text>
</comment>
<protein>
    <recommendedName>
        <fullName evidence="3">F-box domain-containing protein</fullName>
    </recommendedName>
</protein>
<organism evidence="1 2">
    <name type="scientific">Circinella minor</name>
    <dbReference type="NCBI Taxonomy" id="1195481"/>
    <lineage>
        <taxon>Eukaryota</taxon>
        <taxon>Fungi</taxon>
        <taxon>Fungi incertae sedis</taxon>
        <taxon>Mucoromycota</taxon>
        <taxon>Mucoromycotina</taxon>
        <taxon>Mucoromycetes</taxon>
        <taxon>Mucorales</taxon>
        <taxon>Lichtheimiaceae</taxon>
        <taxon>Circinella</taxon>
    </lineage>
</organism>
<gene>
    <name evidence="1" type="ORF">INT45_008763</name>
</gene>
<dbReference type="Proteomes" id="UP000646827">
    <property type="component" value="Unassembled WGS sequence"/>
</dbReference>
<dbReference type="OrthoDB" id="2290794at2759"/>
<dbReference type="PANTHER" id="PTHR13382">
    <property type="entry name" value="MITOCHONDRIAL ATP SYNTHASE COUPLING FACTOR B"/>
    <property type="match status" value="1"/>
</dbReference>
<evidence type="ECO:0008006" key="3">
    <source>
        <dbReference type="Google" id="ProtNLM"/>
    </source>
</evidence>
<dbReference type="GO" id="GO:0005737">
    <property type="term" value="C:cytoplasm"/>
    <property type="evidence" value="ECO:0007669"/>
    <property type="project" value="TreeGrafter"/>
</dbReference>
<dbReference type="InterPro" id="IPR032675">
    <property type="entry name" value="LRR_dom_sf"/>
</dbReference>